<accession>A0A8H7S0X2</accession>
<comment type="caution">
    <text evidence="3">The sequence shown here is derived from an EMBL/GenBank/DDBJ whole genome shotgun (WGS) entry which is preliminary data.</text>
</comment>
<feature type="compositionally biased region" description="Basic and acidic residues" evidence="1">
    <location>
        <begin position="473"/>
        <end position="483"/>
    </location>
</feature>
<evidence type="ECO:0000259" key="2">
    <source>
        <dbReference type="Pfam" id="PF06985"/>
    </source>
</evidence>
<feature type="domain" description="Heterokaryon incompatibility" evidence="2">
    <location>
        <begin position="156"/>
        <end position="253"/>
    </location>
</feature>
<dbReference type="InterPro" id="IPR010730">
    <property type="entry name" value="HET"/>
</dbReference>
<sequence length="648" mass="74247">MFIEYCSSDQRFVEPELGSNCWLNATGGEYRPTWLVRTSDWKLVPGNEAIHGYCALSYCWEQSGEIIKKSKEKGEYDCCNHPGHRLVVKTVSPIPTPTTTTTTSLSSSTTTTLPLLHPNIDTTKHHQSNLQQEQTTPSKKSNQNNEDDTRVVHWVTYDVLLQRICHDFHIDYLWYDKLCINQSNKTEKLREIKQMHQIYSHARYTIALIPEINIWDPADFERPDRFAKTKARKKAHDTMWKSLWSQRSWTFEELMMSKRILVVGKNAHAWHQADTSNDDDDDEKKNAGLAFGDPLVQILDFKNRQLKSANQVLKFAQFRTSAKEHDKIFALANIFHGVIPIDMDYESPIQDVIHDFYRKVAEHDLSILCFGSVRTKSGGMRLQSMMAKYNLPTWTGVRGLHTHGAIHVTQLLPTTTTTTGTSNKKMHFIDSEMRLHIKCQYLSIDVTKHTDHPNASILKTSTFMTTKEEEEENIRMEEEDRTSNHSGFKLNEGLKCLPNIAVNPTSMLGNSGCGATHFCKPFISSSEDSKDPFSTFSNNEKEEEIPLQLSLTDKNCHGCVILPILFDSQRACFVKKSNGLGWKTEIRHSYFLPVLAKQNNNQDEITLYKAVGIVLFKLYTHTQIPENPLSILKKMFGSCEKEIEFVIE</sequence>
<feature type="compositionally biased region" description="Low complexity" evidence="1">
    <location>
        <begin position="97"/>
        <end position="111"/>
    </location>
</feature>
<name>A0A8H7S0X2_9FUNG</name>
<dbReference type="PANTHER" id="PTHR24148">
    <property type="entry name" value="ANKYRIN REPEAT DOMAIN-CONTAINING PROTEIN 39 HOMOLOG-RELATED"/>
    <property type="match status" value="1"/>
</dbReference>
<dbReference type="InterPro" id="IPR052895">
    <property type="entry name" value="HetReg/Transcr_Mod"/>
</dbReference>
<dbReference type="Proteomes" id="UP000646827">
    <property type="component" value="Unassembled WGS sequence"/>
</dbReference>
<feature type="region of interest" description="Disordered" evidence="1">
    <location>
        <begin position="124"/>
        <end position="145"/>
    </location>
</feature>
<evidence type="ECO:0000313" key="4">
    <source>
        <dbReference type="Proteomes" id="UP000646827"/>
    </source>
</evidence>
<proteinExistence type="predicted"/>
<feature type="region of interest" description="Disordered" evidence="1">
    <location>
        <begin position="465"/>
        <end position="485"/>
    </location>
</feature>
<feature type="region of interest" description="Disordered" evidence="1">
    <location>
        <begin position="92"/>
        <end position="111"/>
    </location>
</feature>
<gene>
    <name evidence="3" type="ORF">INT45_010416</name>
</gene>
<feature type="compositionally biased region" description="Polar residues" evidence="1">
    <location>
        <begin position="128"/>
        <end position="144"/>
    </location>
</feature>
<reference evidence="3 4" key="1">
    <citation type="submission" date="2020-12" db="EMBL/GenBank/DDBJ databases">
        <title>Metabolic potential, ecology and presence of endohyphal bacteria is reflected in genomic diversity of Mucoromycotina.</title>
        <authorList>
            <person name="Muszewska A."/>
            <person name="Okrasinska A."/>
            <person name="Steczkiewicz K."/>
            <person name="Drgas O."/>
            <person name="Orlowska M."/>
            <person name="Perlinska-Lenart U."/>
            <person name="Aleksandrzak-Piekarczyk T."/>
            <person name="Szatraj K."/>
            <person name="Zielenkiewicz U."/>
            <person name="Pilsyk S."/>
            <person name="Malc E."/>
            <person name="Mieczkowski P."/>
            <person name="Kruszewska J.S."/>
            <person name="Biernat P."/>
            <person name="Pawlowska J."/>
        </authorList>
    </citation>
    <scope>NUCLEOTIDE SEQUENCE [LARGE SCALE GENOMIC DNA]</scope>
    <source>
        <strain evidence="3 4">CBS 142.35</strain>
    </source>
</reference>
<evidence type="ECO:0000313" key="3">
    <source>
        <dbReference type="EMBL" id="KAG2219496.1"/>
    </source>
</evidence>
<dbReference type="OrthoDB" id="5071163at2759"/>
<dbReference type="AlphaFoldDB" id="A0A8H7S0X2"/>
<protein>
    <recommendedName>
        <fullName evidence="2">Heterokaryon incompatibility domain-containing protein</fullName>
    </recommendedName>
</protein>
<keyword evidence="4" id="KW-1185">Reference proteome</keyword>
<dbReference type="EMBL" id="JAEPRB010000177">
    <property type="protein sequence ID" value="KAG2219496.1"/>
    <property type="molecule type" value="Genomic_DNA"/>
</dbReference>
<dbReference type="PANTHER" id="PTHR24148:SF64">
    <property type="entry name" value="HETEROKARYON INCOMPATIBILITY DOMAIN-CONTAINING PROTEIN"/>
    <property type="match status" value="1"/>
</dbReference>
<evidence type="ECO:0000256" key="1">
    <source>
        <dbReference type="SAM" id="MobiDB-lite"/>
    </source>
</evidence>
<organism evidence="3 4">
    <name type="scientific">Circinella minor</name>
    <dbReference type="NCBI Taxonomy" id="1195481"/>
    <lineage>
        <taxon>Eukaryota</taxon>
        <taxon>Fungi</taxon>
        <taxon>Fungi incertae sedis</taxon>
        <taxon>Mucoromycota</taxon>
        <taxon>Mucoromycotina</taxon>
        <taxon>Mucoromycetes</taxon>
        <taxon>Mucorales</taxon>
        <taxon>Lichtheimiaceae</taxon>
        <taxon>Circinella</taxon>
    </lineage>
</organism>
<dbReference type="Pfam" id="PF06985">
    <property type="entry name" value="HET"/>
    <property type="match status" value="1"/>
</dbReference>